<keyword evidence="5 10" id="KW-0997">Cell inner membrane</keyword>
<dbReference type="InterPro" id="IPR045584">
    <property type="entry name" value="Pilin-like"/>
</dbReference>
<proteinExistence type="inferred from homology"/>
<evidence type="ECO:0000256" key="1">
    <source>
        <dbReference type="ARBA" id="ARBA00004533"/>
    </source>
</evidence>
<evidence type="ECO:0000256" key="6">
    <source>
        <dbReference type="ARBA" id="ARBA00022692"/>
    </source>
</evidence>
<name>A0A928V576_9GAMM</name>
<evidence type="ECO:0000256" key="10">
    <source>
        <dbReference type="PIRNR" id="PIRNR002786"/>
    </source>
</evidence>
<evidence type="ECO:0000256" key="4">
    <source>
        <dbReference type="ARBA" id="ARBA00022475"/>
    </source>
</evidence>
<dbReference type="InterPro" id="IPR038072">
    <property type="entry name" value="GspK_central_sf"/>
</dbReference>
<evidence type="ECO:0000256" key="3">
    <source>
        <dbReference type="ARBA" id="ARBA00022448"/>
    </source>
</evidence>
<dbReference type="PANTHER" id="PTHR38831:SF1">
    <property type="entry name" value="TYPE II SECRETION SYSTEM PROTEIN K-RELATED"/>
    <property type="match status" value="1"/>
</dbReference>
<dbReference type="Pfam" id="PF21687">
    <property type="entry name" value="T2SSK_1st"/>
    <property type="match status" value="1"/>
</dbReference>
<evidence type="ECO:0000256" key="7">
    <source>
        <dbReference type="ARBA" id="ARBA00022927"/>
    </source>
</evidence>
<protein>
    <recommendedName>
        <fullName evidence="10">Type II secretion system protein K</fullName>
    </recommendedName>
</protein>
<keyword evidence="6" id="KW-0812">Transmembrane</keyword>
<evidence type="ECO:0000259" key="11">
    <source>
        <dbReference type="Pfam" id="PF21687"/>
    </source>
</evidence>
<gene>
    <name evidence="12" type="ORF">C4F51_17645</name>
</gene>
<sequence length="315" mass="35038">MALLIVALVAGLSIKFSSDYELGIARAENRWHGLQATAYLQGIESFAISGLKEDDPTVDYIGEGWDTEIPYEIDGGWLTGSLSDASSRLNLNSLNTPLVPEKPANSHERYSEAQRRFLRLMQSFPQVPLDLNEAVMVLEAIVDWMDADDTESGFGGAETNYYQSTEVPYRAANGPFKSIDELRLVRYITPQLMTLLRPYITILPGDVAMNVNTLPPVLIRTLNAADQLVPLSETDAAQIIQNFPPNGFYSEIGEFKAVWDQSVGNGNLDTSGLAVNTSFFLLRAQVTLVEQRRSMLSLLQRDGERIQVIQRQEAF</sequence>
<dbReference type="PANTHER" id="PTHR38831">
    <property type="entry name" value="TYPE II SECRETION SYSTEM PROTEIN K"/>
    <property type="match status" value="1"/>
</dbReference>
<dbReference type="GO" id="GO:0005886">
    <property type="term" value="C:plasma membrane"/>
    <property type="evidence" value="ECO:0007669"/>
    <property type="project" value="UniProtKB-SubCell"/>
</dbReference>
<dbReference type="EMBL" id="PRDL01000001">
    <property type="protein sequence ID" value="MBE8719003.1"/>
    <property type="molecule type" value="Genomic_DNA"/>
</dbReference>
<comment type="subcellular location">
    <subcellularLocation>
        <location evidence="1 10">Cell inner membrane</location>
    </subcellularLocation>
</comment>
<dbReference type="Proteomes" id="UP000652567">
    <property type="component" value="Unassembled WGS sequence"/>
</dbReference>
<organism evidence="12 13">
    <name type="scientific">Cellvibrio polysaccharolyticus</name>
    <dbReference type="NCBI Taxonomy" id="2082724"/>
    <lineage>
        <taxon>Bacteria</taxon>
        <taxon>Pseudomonadati</taxon>
        <taxon>Pseudomonadota</taxon>
        <taxon>Gammaproteobacteria</taxon>
        <taxon>Cellvibrionales</taxon>
        <taxon>Cellvibrionaceae</taxon>
        <taxon>Cellvibrio</taxon>
    </lineage>
</organism>
<reference evidence="12" key="1">
    <citation type="submission" date="2018-07" db="EMBL/GenBank/DDBJ databases">
        <title>Genome assembly of strain Ka43.</title>
        <authorList>
            <person name="Kukolya J."/>
            <person name="Nagy I."/>
            <person name="Horvath B."/>
            <person name="Toth A."/>
        </authorList>
    </citation>
    <scope>NUCLEOTIDE SEQUENCE</scope>
    <source>
        <strain evidence="12">KB43</strain>
    </source>
</reference>
<keyword evidence="8" id="KW-1133">Transmembrane helix</keyword>
<dbReference type="Gene3D" id="1.10.40.60">
    <property type="entry name" value="EpsJ-like"/>
    <property type="match status" value="2"/>
</dbReference>
<dbReference type="SUPFAM" id="SSF158544">
    <property type="entry name" value="GspK insert domain-like"/>
    <property type="match status" value="1"/>
</dbReference>
<dbReference type="NCBIfam" id="NF037980">
    <property type="entry name" value="T2SS_GspK"/>
    <property type="match status" value="1"/>
</dbReference>
<keyword evidence="7" id="KW-0653">Protein transport</keyword>
<keyword evidence="13" id="KW-1185">Reference proteome</keyword>
<evidence type="ECO:0000313" key="13">
    <source>
        <dbReference type="Proteomes" id="UP000652567"/>
    </source>
</evidence>
<dbReference type="GO" id="GO:0009306">
    <property type="term" value="P:protein secretion"/>
    <property type="evidence" value="ECO:0007669"/>
    <property type="project" value="InterPro"/>
</dbReference>
<evidence type="ECO:0000256" key="9">
    <source>
        <dbReference type="ARBA" id="ARBA00023136"/>
    </source>
</evidence>
<evidence type="ECO:0000256" key="8">
    <source>
        <dbReference type="ARBA" id="ARBA00022989"/>
    </source>
</evidence>
<evidence type="ECO:0000256" key="2">
    <source>
        <dbReference type="ARBA" id="ARBA00007246"/>
    </source>
</evidence>
<feature type="domain" description="T2SS protein K first SAM-like" evidence="11">
    <location>
        <begin position="87"/>
        <end position="204"/>
    </location>
</feature>
<keyword evidence="9 10" id="KW-0472">Membrane</keyword>
<comment type="similarity">
    <text evidence="2 10">Belongs to the GSP K family.</text>
</comment>
<comment type="caution">
    <text evidence="12">The sequence shown here is derived from an EMBL/GenBank/DDBJ whole genome shotgun (WGS) entry which is preliminary data.</text>
</comment>
<keyword evidence="4 10" id="KW-1003">Cell membrane</keyword>
<dbReference type="AlphaFoldDB" id="A0A928V576"/>
<evidence type="ECO:0000256" key="5">
    <source>
        <dbReference type="ARBA" id="ARBA00022519"/>
    </source>
</evidence>
<dbReference type="PIRSF" id="PIRSF002786">
    <property type="entry name" value="XcpX"/>
    <property type="match status" value="1"/>
</dbReference>
<dbReference type="Gene3D" id="3.30.1300.30">
    <property type="entry name" value="GSPII I/J protein-like"/>
    <property type="match status" value="1"/>
</dbReference>
<dbReference type="InterPro" id="IPR005628">
    <property type="entry name" value="GspK"/>
</dbReference>
<dbReference type="InterPro" id="IPR049031">
    <property type="entry name" value="T2SSK_SAM-like_1st"/>
</dbReference>
<keyword evidence="3 10" id="KW-0813">Transport</keyword>
<evidence type="ECO:0000313" key="12">
    <source>
        <dbReference type="EMBL" id="MBE8719003.1"/>
    </source>
</evidence>
<accession>A0A928V576</accession>
<dbReference type="SUPFAM" id="SSF54523">
    <property type="entry name" value="Pili subunits"/>
    <property type="match status" value="1"/>
</dbReference>